<dbReference type="GO" id="GO:0015188">
    <property type="term" value="F:L-isoleucine transmembrane transporter activity"/>
    <property type="evidence" value="ECO:0007669"/>
    <property type="project" value="TreeGrafter"/>
</dbReference>
<dbReference type="InterPro" id="IPR051120">
    <property type="entry name" value="ABC_AA/LPS_Transport"/>
</dbReference>
<dbReference type="SUPFAM" id="SSF52540">
    <property type="entry name" value="P-loop containing nucleoside triphosphate hydrolases"/>
    <property type="match status" value="1"/>
</dbReference>
<dbReference type="PROSITE" id="PS50893">
    <property type="entry name" value="ABC_TRANSPORTER_2"/>
    <property type="match status" value="1"/>
</dbReference>
<dbReference type="InterPro" id="IPR003439">
    <property type="entry name" value="ABC_transporter-like_ATP-bd"/>
</dbReference>
<dbReference type="EMBL" id="UPXX01000032">
    <property type="protein sequence ID" value="VBB46937.1"/>
    <property type="molecule type" value="Genomic_DNA"/>
</dbReference>
<feature type="domain" description="ABC transporter" evidence="4">
    <location>
        <begin position="2"/>
        <end position="243"/>
    </location>
</feature>
<reference evidence="5" key="1">
    <citation type="submission" date="2018-07" db="EMBL/GenBank/DDBJ databases">
        <authorList>
            <consortium name="Genoscope - CEA"/>
            <person name="William W."/>
        </authorList>
    </citation>
    <scope>NUCLEOTIDE SEQUENCE</scope>
    <source>
        <strain evidence="5">IK1</strain>
    </source>
</reference>
<organism evidence="5">
    <name type="scientific">Uncultured Desulfatiglans sp</name>
    <dbReference type="NCBI Taxonomy" id="1748965"/>
    <lineage>
        <taxon>Bacteria</taxon>
        <taxon>Pseudomonadati</taxon>
        <taxon>Thermodesulfobacteriota</taxon>
        <taxon>Desulfobacteria</taxon>
        <taxon>Desulfatiglandales</taxon>
        <taxon>Desulfatiglandaceae</taxon>
        <taxon>Desulfatiglans</taxon>
        <taxon>environmental samples</taxon>
    </lineage>
</organism>
<dbReference type="GO" id="GO:1903805">
    <property type="term" value="P:L-valine import across plasma membrane"/>
    <property type="evidence" value="ECO:0007669"/>
    <property type="project" value="TreeGrafter"/>
</dbReference>
<dbReference type="InterPro" id="IPR003593">
    <property type="entry name" value="AAA+_ATPase"/>
</dbReference>
<accession>A0A653AFZ4</accession>
<dbReference type="GO" id="GO:0005524">
    <property type="term" value="F:ATP binding"/>
    <property type="evidence" value="ECO:0007669"/>
    <property type="project" value="UniProtKB-KW"/>
</dbReference>
<dbReference type="InterPro" id="IPR032823">
    <property type="entry name" value="BCA_ABC_TP_C"/>
</dbReference>
<protein>
    <submittedName>
        <fullName evidence="5">Leucine/isoleucine/valine transporter subunit ATP-binding component of ABC superfamily</fullName>
    </submittedName>
</protein>
<dbReference type="CDD" id="cd03219">
    <property type="entry name" value="ABC_Mj1267_LivG_branched"/>
    <property type="match status" value="1"/>
</dbReference>
<dbReference type="SMART" id="SM00382">
    <property type="entry name" value="AAA"/>
    <property type="match status" value="1"/>
</dbReference>
<evidence type="ECO:0000256" key="1">
    <source>
        <dbReference type="ARBA" id="ARBA00022448"/>
    </source>
</evidence>
<dbReference type="Gene3D" id="3.40.50.300">
    <property type="entry name" value="P-loop containing nucleotide triphosphate hydrolases"/>
    <property type="match status" value="1"/>
</dbReference>
<dbReference type="GO" id="GO:0016887">
    <property type="term" value="F:ATP hydrolysis activity"/>
    <property type="evidence" value="ECO:0007669"/>
    <property type="project" value="InterPro"/>
</dbReference>
<evidence type="ECO:0000259" key="4">
    <source>
        <dbReference type="PROSITE" id="PS50893"/>
    </source>
</evidence>
<dbReference type="GO" id="GO:0042941">
    <property type="term" value="P:D-alanine transmembrane transport"/>
    <property type="evidence" value="ECO:0007669"/>
    <property type="project" value="TreeGrafter"/>
</dbReference>
<dbReference type="GO" id="GO:0015808">
    <property type="term" value="P:L-alanine transport"/>
    <property type="evidence" value="ECO:0007669"/>
    <property type="project" value="TreeGrafter"/>
</dbReference>
<gene>
    <name evidence="5" type="primary">livG</name>
    <name evidence="5" type="ORF">TRIP_B50013</name>
</gene>
<evidence type="ECO:0000313" key="5">
    <source>
        <dbReference type="EMBL" id="VBB46937.1"/>
    </source>
</evidence>
<dbReference type="GO" id="GO:0005886">
    <property type="term" value="C:plasma membrane"/>
    <property type="evidence" value="ECO:0007669"/>
    <property type="project" value="TreeGrafter"/>
</dbReference>
<dbReference type="GO" id="GO:0005304">
    <property type="term" value="F:L-valine transmembrane transporter activity"/>
    <property type="evidence" value="ECO:0007669"/>
    <property type="project" value="TreeGrafter"/>
</dbReference>
<dbReference type="GO" id="GO:1903806">
    <property type="term" value="P:L-isoleucine import across plasma membrane"/>
    <property type="evidence" value="ECO:0007669"/>
    <property type="project" value="TreeGrafter"/>
</dbReference>
<dbReference type="AlphaFoldDB" id="A0A653AFZ4"/>
<name>A0A653AFZ4_UNCDX</name>
<keyword evidence="3 5" id="KW-0067">ATP-binding</keyword>
<sequence>MLEVRDVRKSFDGFMAVNEGNLTVERGKIVAVIGPNGAGKSTLFKLITGHLKPDGGSIRYKGEDIAGLPPYTICRRGISLSFQIVNIFHRLSVFDNVQAAILSRQRKTFNLFTPAARLAREETMRIIDAVGLSDRLDAVSSTLAYGDQKVLEIAIALGNDPELLILDEPTAGMSPEETAATIGLIRRLTREMGLTILFCEHDMELVFAIADEIMVMRQGATIIQGPGEVVRADPDVQEAYLGGGH</sequence>
<keyword evidence="2" id="KW-0547">Nucleotide-binding</keyword>
<dbReference type="PANTHER" id="PTHR45772:SF7">
    <property type="entry name" value="AMINO ACID ABC TRANSPORTER ATP-BINDING PROTEIN"/>
    <property type="match status" value="1"/>
</dbReference>
<dbReference type="InterPro" id="IPR027417">
    <property type="entry name" value="P-loop_NTPase"/>
</dbReference>
<proteinExistence type="predicted"/>
<dbReference type="PROSITE" id="PS00211">
    <property type="entry name" value="ABC_TRANSPORTER_1"/>
    <property type="match status" value="1"/>
</dbReference>
<dbReference type="Pfam" id="PF12399">
    <property type="entry name" value="BCA_ABC_TP_C"/>
    <property type="match status" value="1"/>
</dbReference>
<dbReference type="GO" id="GO:0015192">
    <property type="term" value="F:L-phenylalanine transmembrane transporter activity"/>
    <property type="evidence" value="ECO:0007669"/>
    <property type="project" value="TreeGrafter"/>
</dbReference>
<dbReference type="InterPro" id="IPR017871">
    <property type="entry name" value="ABC_transporter-like_CS"/>
</dbReference>
<keyword evidence="1" id="KW-0813">Transport</keyword>
<evidence type="ECO:0000256" key="2">
    <source>
        <dbReference type="ARBA" id="ARBA00022741"/>
    </source>
</evidence>
<dbReference type="PANTHER" id="PTHR45772">
    <property type="entry name" value="CONSERVED COMPONENT OF ABC TRANSPORTER FOR NATURAL AMINO ACIDS-RELATED"/>
    <property type="match status" value="1"/>
</dbReference>
<evidence type="ECO:0000256" key="3">
    <source>
        <dbReference type="ARBA" id="ARBA00022840"/>
    </source>
</evidence>
<dbReference type="FunFam" id="3.40.50.300:FF:000421">
    <property type="entry name" value="Branched-chain amino acid ABC transporter ATP-binding protein"/>
    <property type="match status" value="1"/>
</dbReference>
<dbReference type="Pfam" id="PF00005">
    <property type="entry name" value="ABC_tran"/>
    <property type="match status" value="1"/>
</dbReference>